<evidence type="ECO:0000313" key="12">
    <source>
        <dbReference type="Proteomes" id="UP000001036"/>
    </source>
</evidence>
<dbReference type="InterPro" id="IPR027417">
    <property type="entry name" value="P-loop_NTPase"/>
</dbReference>
<feature type="transmembrane region" description="Helical" evidence="8">
    <location>
        <begin position="64"/>
        <end position="84"/>
    </location>
</feature>
<dbReference type="PROSITE" id="PS50929">
    <property type="entry name" value="ABC_TM1F"/>
    <property type="match status" value="1"/>
</dbReference>
<dbReference type="STRING" id="498211.CJA_3261"/>
<dbReference type="InterPro" id="IPR011527">
    <property type="entry name" value="ABC1_TM_dom"/>
</dbReference>
<evidence type="ECO:0000313" key="11">
    <source>
        <dbReference type="EMBL" id="ACE85599.1"/>
    </source>
</evidence>
<comment type="subcellular location">
    <subcellularLocation>
        <location evidence="1">Cell membrane</location>
        <topology evidence="1">Multi-pass membrane protein</topology>
    </subcellularLocation>
</comment>
<feature type="transmembrane region" description="Helical" evidence="8">
    <location>
        <begin position="104"/>
        <end position="126"/>
    </location>
</feature>
<sequence length="603" mass="66740">MNSSTNRGIAASLTGRDTAAQTPESISASTSAVGQENEKPVMTIAQVALLIWQEVRVSPGGWQLCIASLLSAVLAGPFVLSLYTGYAFGVMETQHWDGTESLSVIARVSALVLVLLLLGSLSDYAVNRCAASINARLWQRNIGKLFGIALSARPTTANQAALHSVKSFLADSVEVFQRHQLYVLQNALRAVLVVAITLAYLFAHNPWFILVVFVALAMTFFSPIWLAEKAQPAIDEEPHALNQFNHYLLSILRLGDLLAYQDNRHLFRRIQTALQEYFVVEGRKWITWNFAFNLKVTLNILTSIGLLGIGGTLYFYGLIGVAELIAIYILVSMTVPRLDSLYKIYNYLQSLKAYYQQAHYLEHLESLQQVGNRHPTGPVTNTTLGNPLKNIVLHCQRLLLPGHDHPLFEEVRIELSRGQLYLLSGKSGSGKTSLVNLLLGFQVPDQGALLVNGSPLAPEQLSTYWQRIALQEQHNLLISSLTAQENLQLVKRPIHPERFARACHRLGLGAWGHKPVHQLSGGEIQRLCFLRAYVYEADVFIFDEPTSALDGVNEDLIKDLLLALTDAIVLVISHSEGFADIAHRVWTLAGDGSVQDRQGGRQP</sequence>
<feature type="compositionally biased region" description="Polar residues" evidence="7">
    <location>
        <begin position="19"/>
        <end position="34"/>
    </location>
</feature>
<evidence type="ECO:0000256" key="7">
    <source>
        <dbReference type="SAM" id="MobiDB-lite"/>
    </source>
</evidence>
<dbReference type="InterPro" id="IPR003439">
    <property type="entry name" value="ABC_transporter-like_ATP-bd"/>
</dbReference>
<dbReference type="PROSITE" id="PS50893">
    <property type="entry name" value="ABC_TRANSPORTER_2"/>
    <property type="match status" value="1"/>
</dbReference>
<dbReference type="SUPFAM" id="SSF90123">
    <property type="entry name" value="ABC transporter transmembrane region"/>
    <property type="match status" value="1"/>
</dbReference>
<dbReference type="GO" id="GO:0005886">
    <property type="term" value="C:plasma membrane"/>
    <property type="evidence" value="ECO:0007669"/>
    <property type="project" value="UniProtKB-SubCell"/>
</dbReference>
<dbReference type="Pfam" id="PF00005">
    <property type="entry name" value="ABC_tran"/>
    <property type="match status" value="1"/>
</dbReference>
<dbReference type="SMART" id="SM00382">
    <property type="entry name" value="AAA"/>
    <property type="match status" value="1"/>
</dbReference>
<keyword evidence="3" id="KW-0547">Nucleotide-binding</keyword>
<dbReference type="Gene3D" id="3.40.50.300">
    <property type="entry name" value="P-loop containing nucleotide triphosphate hydrolases"/>
    <property type="match status" value="1"/>
</dbReference>
<keyword evidence="4" id="KW-0067">ATP-binding</keyword>
<evidence type="ECO:0000259" key="10">
    <source>
        <dbReference type="PROSITE" id="PS50929"/>
    </source>
</evidence>
<keyword evidence="12" id="KW-1185">Reference proteome</keyword>
<proteinExistence type="predicted"/>
<dbReference type="Gene3D" id="1.20.1560.10">
    <property type="entry name" value="ABC transporter type 1, transmembrane domain"/>
    <property type="match status" value="1"/>
</dbReference>
<evidence type="ECO:0000259" key="9">
    <source>
        <dbReference type="PROSITE" id="PS50893"/>
    </source>
</evidence>
<organism evidence="11 12">
    <name type="scientific">Cellvibrio japonicus (strain Ueda107)</name>
    <name type="common">Pseudomonas fluorescens subsp. cellulosa</name>
    <dbReference type="NCBI Taxonomy" id="498211"/>
    <lineage>
        <taxon>Bacteria</taxon>
        <taxon>Pseudomonadati</taxon>
        <taxon>Pseudomonadota</taxon>
        <taxon>Gammaproteobacteria</taxon>
        <taxon>Cellvibrionales</taxon>
        <taxon>Cellvibrionaceae</taxon>
        <taxon>Cellvibrio</taxon>
    </lineage>
</organism>
<keyword evidence="2 8" id="KW-0812">Transmembrane</keyword>
<dbReference type="HOGENOM" id="CLU_452497_0_0_6"/>
<evidence type="ECO:0000256" key="3">
    <source>
        <dbReference type="ARBA" id="ARBA00022741"/>
    </source>
</evidence>
<evidence type="ECO:0000256" key="5">
    <source>
        <dbReference type="ARBA" id="ARBA00022989"/>
    </source>
</evidence>
<feature type="transmembrane region" description="Helical" evidence="8">
    <location>
        <begin position="181"/>
        <end position="201"/>
    </location>
</feature>
<dbReference type="GO" id="GO:0015421">
    <property type="term" value="F:ABC-type oligopeptide transporter activity"/>
    <property type="evidence" value="ECO:0007669"/>
    <property type="project" value="TreeGrafter"/>
</dbReference>
<feature type="region of interest" description="Disordered" evidence="7">
    <location>
        <begin position="1"/>
        <end position="34"/>
    </location>
</feature>
<reference evidence="11 12" key="1">
    <citation type="journal article" date="2008" name="J. Bacteriol.">
        <title>Insights into plant cell wall degradation from the genome sequence of the soil bacterium Cellvibrio japonicus.</title>
        <authorList>
            <person name="Deboy R.T."/>
            <person name="Mongodin E.F."/>
            <person name="Fouts D.E."/>
            <person name="Tailford L.E."/>
            <person name="Khouri H."/>
            <person name="Emerson J.B."/>
            <person name="Mohamoud Y."/>
            <person name="Watkins K."/>
            <person name="Henrissat B."/>
            <person name="Gilbert H.J."/>
            <person name="Nelson K.E."/>
        </authorList>
    </citation>
    <scope>NUCLEOTIDE SEQUENCE [LARGE SCALE GENOMIC DNA]</scope>
    <source>
        <strain evidence="11 12">Ueda107</strain>
    </source>
</reference>
<dbReference type="PROSITE" id="PS00211">
    <property type="entry name" value="ABC_TRANSPORTER_1"/>
    <property type="match status" value="1"/>
</dbReference>
<dbReference type="PANTHER" id="PTHR43394:SF1">
    <property type="entry name" value="ATP-BINDING CASSETTE SUB-FAMILY B MEMBER 10, MITOCHONDRIAL"/>
    <property type="match status" value="1"/>
</dbReference>
<evidence type="ECO:0000256" key="2">
    <source>
        <dbReference type="ARBA" id="ARBA00022692"/>
    </source>
</evidence>
<evidence type="ECO:0000256" key="4">
    <source>
        <dbReference type="ARBA" id="ARBA00022840"/>
    </source>
</evidence>
<dbReference type="SUPFAM" id="SSF52540">
    <property type="entry name" value="P-loop containing nucleoside triphosphate hydrolases"/>
    <property type="match status" value="1"/>
</dbReference>
<evidence type="ECO:0000256" key="6">
    <source>
        <dbReference type="ARBA" id="ARBA00023136"/>
    </source>
</evidence>
<accession>B3PEF9</accession>
<protein>
    <submittedName>
        <fullName evidence="11">ABC transporter domain protein</fullName>
    </submittedName>
</protein>
<dbReference type="OrthoDB" id="9784450at2"/>
<dbReference type="EMBL" id="CP000934">
    <property type="protein sequence ID" value="ACE85599.1"/>
    <property type="molecule type" value="Genomic_DNA"/>
</dbReference>
<dbReference type="eggNOG" id="COG1132">
    <property type="taxonomic scope" value="Bacteria"/>
</dbReference>
<feature type="transmembrane region" description="Helical" evidence="8">
    <location>
        <begin position="315"/>
        <end position="335"/>
    </location>
</feature>
<name>B3PEF9_CELJU</name>
<dbReference type="GO" id="GO:0005524">
    <property type="term" value="F:ATP binding"/>
    <property type="evidence" value="ECO:0007669"/>
    <property type="project" value="UniProtKB-KW"/>
</dbReference>
<dbReference type="InterPro" id="IPR036640">
    <property type="entry name" value="ABC1_TM_sf"/>
</dbReference>
<dbReference type="InterPro" id="IPR039421">
    <property type="entry name" value="Type_1_exporter"/>
</dbReference>
<evidence type="ECO:0000256" key="1">
    <source>
        <dbReference type="ARBA" id="ARBA00004651"/>
    </source>
</evidence>
<gene>
    <name evidence="11" type="ordered locus">CJA_3261</name>
</gene>
<evidence type="ECO:0000256" key="8">
    <source>
        <dbReference type="SAM" id="Phobius"/>
    </source>
</evidence>
<dbReference type="GO" id="GO:0016887">
    <property type="term" value="F:ATP hydrolysis activity"/>
    <property type="evidence" value="ECO:0007669"/>
    <property type="project" value="InterPro"/>
</dbReference>
<dbReference type="InterPro" id="IPR003593">
    <property type="entry name" value="AAA+_ATPase"/>
</dbReference>
<dbReference type="Proteomes" id="UP000001036">
    <property type="component" value="Chromosome"/>
</dbReference>
<dbReference type="InterPro" id="IPR017871">
    <property type="entry name" value="ABC_transporter-like_CS"/>
</dbReference>
<dbReference type="KEGG" id="cja:CJA_3261"/>
<keyword evidence="6 8" id="KW-0472">Membrane</keyword>
<feature type="domain" description="ABC transporter" evidence="9">
    <location>
        <begin position="393"/>
        <end position="602"/>
    </location>
</feature>
<keyword evidence="5 8" id="KW-1133">Transmembrane helix</keyword>
<feature type="transmembrane region" description="Helical" evidence="8">
    <location>
        <begin position="207"/>
        <end position="227"/>
    </location>
</feature>
<dbReference type="AlphaFoldDB" id="B3PEF9"/>
<dbReference type="RefSeq" id="WP_012488837.1">
    <property type="nucleotide sequence ID" value="NC_010995.1"/>
</dbReference>
<dbReference type="PANTHER" id="PTHR43394">
    <property type="entry name" value="ATP-DEPENDENT PERMEASE MDL1, MITOCHONDRIAL"/>
    <property type="match status" value="1"/>
</dbReference>
<feature type="domain" description="ABC transmembrane type-1" evidence="10">
    <location>
        <begin position="66"/>
        <end position="350"/>
    </location>
</feature>